<protein>
    <submittedName>
        <fullName evidence="1">Uncharacterized protein</fullName>
    </submittedName>
</protein>
<accession>A0A4C1VYV5</accession>
<sequence length="219" mass="24891">MKKNCPKPKISFVASIPIEEEMQTWTRSRVRNNLLEKRKGCGIRFIGIPRRFFDLARITGRLMGSRKASASFDSAPFEEAQVSDRKNRSRNVVRSLAGRPDGWTTEWMDNHVDRRQNGRSNRHRYHNSIVSAGSGSGIVSEIGFDTESTRNEIKNLTEIGSMTGIRNENAETDIGTDSRTTIAIQNRTNMEIKKKSLGVKKIKELILRLRGRSRTRADV</sequence>
<dbReference type="EMBL" id="BGZK01000437">
    <property type="protein sequence ID" value="GBP43502.1"/>
    <property type="molecule type" value="Genomic_DNA"/>
</dbReference>
<dbReference type="Proteomes" id="UP000299102">
    <property type="component" value="Unassembled WGS sequence"/>
</dbReference>
<proteinExistence type="predicted"/>
<reference evidence="1 2" key="1">
    <citation type="journal article" date="2019" name="Commun. Biol.">
        <title>The bagworm genome reveals a unique fibroin gene that provides high tensile strength.</title>
        <authorList>
            <person name="Kono N."/>
            <person name="Nakamura H."/>
            <person name="Ohtoshi R."/>
            <person name="Tomita M."/>
            <person name="Numata K."/>
            <person name="Arakawa K."/>
        </authorList>
    </citation>
    <scope>NUCLEOTIDE SEQUENCE [LARGE SCALE GENOMIC DNA]</scope>
</reference>
<evidence type="ECO:0000313" key="1">
    <source>
        <dbReference type="EMBL" id="GBP43502.1"/>
    </source>
</evidence>
<keyword evidence="2" id="KW-1185">Reference proteome</keyword>
<evidence type="ECO:0000313" key="2">
    <source>
        <dbReference type="Proteomes" id="UP000299102"/>
    </source>
</evidence>
<dbReference type="AlphaFoldDB" id="A0A4C1VYV5"/>
<organism evidence="1 2">
    <name type="scientific">Eumeta variegata</name>
    <name type="common">Bagworm moth</name>
    <name type="synonym">Eumeta japonica</name>
    <dbReference type="NCBI Taxonomy" id="151549"/>
    <lineage>
        <taxon>Eukaryota</taxon>
        <taxon>Metazoa</taxon>
        <taxon>Ecdysozoa</taxon>
        <taxon>Arthropoda</taxon>
        <taxon>Hexapoda</taxon>
        <taxon>Insecta</taxon>
        <taxon>Pterygota</taxon>
        <taxon>Neoptera</taxon>
        <taxon>Endopterygota</taxon>
        <taxon>Lepidoptera</taxon>
        <taxon>Glossata</taxon>
        <taxon>Ditrysia</taxon>
        <taxon>Tineoidea</taxon>
        <taxon>Psychidae</taxon>
        <taxon>Oiketicinae</taxon>
        <taxon>Eumeta</taxon>
    </lineage>
</organism>
<gene>
    <name evidence="1" type="ORF">EVAR_30459_1</name>
</gene>
<name>A0A4C1VYV5_EUMVA</name>
<comment type="caution">
    <text evidence="1">The sequence shown here is derived from an EMBL/GenBank/DDBJ whole genome shotgun (WGS) entry which is preliminary data.</text>
</comment>